<proteinExistence type="inferred from homology"/>
<comment type="caution">
    <text evidence="7">The sequence shown here is derived from an EMBL/GenBank/DDBJ whole genome shotgun (WGS) entry which is preliminary data.</text>
</comment>
<evidence type="ECO:0000256" key="3">
    <source>
        <dbReference type="ARBA" id="ARBA00022676"/>
    </source>
</evidence>
<dbReference type="Proteomes" id="UP001328107">
    <property type="component" value="Unassembled WGS sequence"/>
</dbReference>
<evidence type="ECO:0000256" key="5">
    <source>
        <dbReference type="ARBA" id="ARBA00022729"/>
    </source>
</evidence>
<gene>
    <name evidence="7" type="ORF">PMAYCL1PPCAC_19178</name>
</gene>
<dbReference type="Pfam" id="PF00201">
    <property type="entry name" value="UDPGT"/>
    <property type="match status" value="1"/>
</dbReference>
<dbReference type="AlphaFoldDB" id="A0AAN5CR14"/>
<keyword evidence="5" id="KW-0732">Signal</keyword>
<sequence length="341" mass="37910">LIILLLTLLGCSSSFKILVYIPKFAISHIKFMGVIADTLVDAGHNVTALISEMDASLPDGAKKAPVIRISPAEGADHMNTHFMVGDTDMFEMKSFTWSTTIENARHNSVSFCRQCRKLLTTPGLVEKLKEEKFDAMITENFENCGVGLSHLISPRSLIVVSSSFIMHGEDIGVSQSYVTDKTAMSDGRLHNSIYARFMHIYNVLLFRSFLAAQDEPLQNVFNEIYPGTPSFSKLVSNSAVVMPNNEPLMSIPYSTLSKIVPIGGITVGKPNKLNDHWNSVLSLRPKTVLISFGSIAKSVLMKPARKNALLEAFSSFPRYNIHMEIREYDRRLRHIPSVQSA</sequence>
<comment type="catalytic activity">
    <reaction evidence="6">
        <text>glucuronate acceptor + UDP-alpha-D-glucuronate = acceptor beta-D-glucuronoside + UDP + H(+)</text>
        <dbReference type="Rhea" id="RHEA:21032"/>
        <dbReference type="ChEBI" id="CHEBI:15378"/>
        <dbReference type="ChEBI" id="CHEBI:58052"/>
        <dbReference type="ChEBI" id="CHEBI:58223"/>
        <dbReference type="ChEBI" id="CHEBI:132367"/>
        <dbReference type="ChEBI" id="CHEBI:132368"/>
        <dbReference type="EC" id="2.4.1.17"/>
    </reaction>
</comment>
<dbReference type="InterPro" id="IPR002213">
    <property type="entry name" value="UDP_glucos_trans"/>
</dbReference>
<dbReference type="GO" id="GO:0015020">
    <property type="term" value="F:glucuronosyltransferase activity"/>
    <property type="evidence" value="ECO:0007669"/>
    <property type="project" value="UniProtKB-EC"/>
</dbReference>
<evidence type="ECO:0000313" key="7">
    <source>
        <dbReference type="EMBL" id="GMR48983.1"/>
    </source>
</evidence>
<evidence type="ECO:0000256" key="6">
    <source>
        <dbReference type="ARBA" id="ARBA00047475"/>
    </source>
</evidence>
<accession>A0AAN5CR14</accession>
<comment type="similarity">
    <text evidence="1">Belongs to the UDP-glycosyltransferase family.</text>
</comment>
<dbReference type="EC" id="2.4.1.17" evidence="2"/>
<dbReference type="PANTHER" id="PTHR48043:SF23">
    <property type="entry name" value="UDP-GLUCURONOSYLTRANSFERASE"/>
    <property type="match status" value="1"/>
</dbReference>
<dbReference type="SUPFAM" id="SSF53756">
    <property type="entry name" value="UDP-Glycosyltransferase/glycogen phosphorylase"/>
    <property type="match status" value="1"/>
</dbReference>
<keyword evidence="4" id="KW-0808">Transferase</keyword>
<evidence type="ECO:0000256" key="2">
    <source>
        <dbReference type="ARBA" id="ARBA00012544"/>
    </source>
</evidence>
<evidence type="ECO:0000256" key="1">
    <source>
        <dbReference type="ARBA" id="ARBA00009995"/>
    </source>
</evidence>
<protein>
    <recommendedName>
        <fullName evidence="2">glucuronosyltransferase</fullName>
        <ecNumber evidence="2">2.4.1.17</ecNumber>
    </recommendedName>
</protein>
<keyword evidence="8" id="KW-1185">Reference proteome</keyword>
<dbReference type="InterPro" id="IPR050271">
    <property type="entry name" value="UDP-glycosyltransferase"/>
</dbReference>
<evidence type="ECO:0000313" key="8">
    <source>
        <dbReference type="Proteomes" id="UP001328107"/>
    </source>
</evidence>
<dbReference type="EMBL" id="BTRK01000004">
    <property type="protein sequence ID" value="GMR48983.1"/>
    <property type="molecule type" value="Genomic_DNA"/>
</dbReference>
<name>A0AAN5CR14_9BILA</name>
<organism evidence="7 8">
    <name type="scientific">Pristionchus mayeri</name>
    <dbReference type="NCBI Taxonomy" id="1317129"/>
    <lineage>
        <taxon>Eukaryota</taxon>
        <taxon>Metazoa</taxon>
        <taxon>Ecdysozoa</taxon>
        <taxon>Nematoda</taxon>
        <taxon>Chromadorea</taxon>
        <taxon>Rhabditida</taxon>
        <taxon>Rhabditina</taxon>
        <taxon>Diplogasteromorpha</taxon>
        <taxon>Diplogasteroidea</taxon>
        <taxon>Neodiplogasteridae</taxon>
        <taxon>Pristionchus</taxon>
    </lineage>
</organism>
<feature type="non-terminal residue" evidence="7">
    <location>
        <position position="1"/>
    </location>
</feature>
<evidence type="ECO:0000256" key="4">
    <source>
        <dbReference type="ARBA" id="ARBA00022679"/>
    </source>
</evidence>
<keyword evidence="3" id="KW-0328">Glycosyltransferase</keyword>
<reference evidence="8" key="1">
    <citation type="submission" date="2022-10" db="EMBL/GenBank/DDBJ databases">
        <title>Genome assembly of Pristionchus species.</title>
        <authorList>
            <person name="Yoshida K."/>
            <person name="Sommer R.J."/>
        </authorList>
    </citation>
    <scope>NUCLEOTIDE SEQUENCE [LARGE SCALE GENOMIC DNA]</scope>
    <source>
        <strain evidence="8">RS5460</strain>
    </source>
</reference>
<dbReference type="PANTHER" id="PTHR48043">
    <property type="entry name" value="EG:EG0003.4 PROTEIN-RELATED"/>
    <property type="match status" value="1"/>
</dbReference>